<evidence type="ECO:0000256" key="10">
    <source>
        <dbReference type="ARBA" id="ARBA00022842"/>
    </source>
</evidence>
<dbReference type="PANTHER" id="PTHR22888">
    <property type="entry name" value="CYTOCHROME C OXIDASE, SUBUNIT II"/>
    <property type="match status" value="1"/>
</dbReference>
<dbReference type="PRINTS" id="PR01166">
    <property type="entry name" value="CYCOXIDASEII"/>
</dbReference>
<evidence type="ECO:0000259" key="20">
    <source>
        <dbReference type="PROSITE" id="PS50857"/>
    </source>
</evidence>
<feature type="domain" description="Cytochrome oxidase subunit II copper A binding" evidence="20">
    <location>
        <begin position="96"/>
        <end position="229"/>
    </location>
</feature>
<dbReference type="PROSITE" id="PS00078">
    <property type="entry name" value="COX2"/>
    <property type="match status" value="1"/>
</dbReference>
<dbReference type="Gene3D" id="1.10.287.90">
    <property type="match status" value="1"/>
</dbReference>
<evidence type="ECO:0000256" key="2">
    <source>
        <dbReference type="ARBA" id="ARBA00007866"/>
    </source>
</evidence>
<evidence type="ECO:0000256" key="17">
    <source>
        <dbReference type="ARBA" id="ARBA00049512"/>
    </source>
</evidence>
<evidence type="ECO:0000313" key="23">
    <source>
        <dbReference type="Proteomes" id="UP000279307"/>
    </source>
</evidence>
<keyword evidence="6 18" id="KW-0679">Respiratory chain</keyword>
<comment type="similarity">
    <text evidence="2 18">Belongs to the cytochrome c oxidase subunit 2 family.</text>
</comment>
<evidence type="ECO:0000256" key="14">
    <source>
        <dbReference type="ARBA" id="ARBA00023008"/>
    </source>
</evidence>
<dbReference type="InterPro" id="IPR045187">
    <property type="entry name" value="CcO_II"/>
</dbReference>
<dbReference type="GO" id="GO:0042773">
    <property type="term" value="P:ATP synthesis coupled electron transport"/>
    <property type="evidence" value="ECO:0007669"/>
    <property type="project" value="TreeGrafter"/>
</dbReference>
<comment type="caution">
    <text evidence="22">The sequence shown here is derived from an EMBL/GenBank/DDBJ whole genome shotgun (WGS) entry which is preliminary data.</text>
</comment>
<keyword evidence="14 18" id="KW-0186">Copper</keyword>
<dbReference type="InterPro" id="IPR036257">
    <property type="entry name" value="Cyt_c_oxidase_su2_TM_sf"/>
</dbReference>
<feature type="domain" description="Cytochrome oxidase subunit II transmembrane region profile" evidence="21">
    <location>
        <begin position="5"/>
        <end position="95"/>
    </location>
</feature>
<dbReference type="PROSITE" id="PS50999">
    <property type="entry name" value="COX2_TM"/>
    <property type="match status" value="1"/>
</dbReference>
<evidence type="ECO:0000256" key="11">
    <source>
        <dbReference type="ARBA" id="ARBA00022967"/>
    </source>
</evidence>
<keyword evidence="10" id="KW-0460">Magnesium</keyword>
<proteinExistence type="inferred from homology"/>
<dbReference type="PANTHER" id="PTHR22888:SF9">
    <property type="entry name" value="CYTOCHROME C OXIDASE SUBUNIT 2"/>
    <property type="match status" value="1"/>
</dbReference>
<dbReference type="SUPFAM" id="SSF49503">
    <property type="entry name" value="Cupredoxins"/>
    <property type="match status" value="1"/>
</dbReference>
<dbReference type="FunFam" id="2.60.40.420:FF:000001">
    <property type="entry name" value="Cytochrome c oxidase subunit 2"/>
    <property type="match status" value="1"/>
</dbReference>
<evidence type="ECO:0000256" key="1">
    <source>
        <dbReference type="ARBA" id="ARBA00004448"/>
    </source>
</evidence>
<dbReference type="Pfam" id="PF00116">
    <property type="entry name" value="COX2"/>
    <property type="match status" value="1"/>
</dbReference>
<dbReference type="GO" id="GO:0005507">
    <property type="term" value="F:copper ion binding"/>
    <property type="evidence" value="ECO:0007669"/>
    <property type="project" value="InterPro"/>
</dbReference>
<keyword evidence="15 18" id="KW-0496">Mitochondrion</keyword>
<comment type="subunit">
    <text evidence="3">Component of the cytochrome c oxidase (complex IV, CIV), a multisubunit enzyme composed of a catalytic core of 3 subunits and several supernumerary subunits. The complex exists as a monomer or a dimer and forms supercomplexes (SCs) in the inner mitochondrial membrane with ubiquinol-cytochrome c oxidoreductase (cytochrome b-c1 complex, complex III, CIII).</text>
</comment>
<comment type="subcellular location">
    <subcellularLocation>
        <location evidence="1 18">Mitochondrion inner membrane</location>
        <topology evidence="1 18">Multi-pass membrane protein</topology>
    </subcellularLocation>
</comment>
<keyword evidence="8 18" id="KW-0479">Metal-binding</keyword>
<evidence type="ECO:0000256" key="16">
    <source>
        <dbReference type="ARBA" id="ARBA00023136"/>
    </source>
</evidence>
<dbReference type="PROSITE" id="PS50857">
    <property type="entry name" value="COX2_CUA"/>
    <property type="match status" value="1"/>
</dbReference>
<evidence type="ECO:0000256" key="9">
    <source>
        <dbReference type="ARBA" id="ARBA00022792"/>
    </source>
</evidence>
<evidence type="ECO:0000256" key="8">
    <source>
        <dbReference type="ARBA" id="ARBA00022723"/>
    </source>
</evidence>
<dbReference type="SUPFAM" id="SSF81464">
    <property type="entry name" value="Cytochrome c oxidase subunit II-like, transmembrane region"/>
    <property type="match status" value="1"/>
</dbReference>
<keyword evidence="16 18" id="KW-0472">Membrane</keyword>
<accession>A0A3L8D362</accession>
<dbReference type="Pfam" id="PF02790">
    <property type="entry name" value="COX2_TM"/>
    <property type="match status" value="1"/>
</dbReference>
<evidence type="ECO:0000256" key="5">
    <source>
        <dbReference type="ARBA" id="ARBA00022448"/>
    </source>
</evidence>
<evidence type="ECO:0000256" key="18">
    <source>
        <dbReference type="RuleBase" id="RU000457"/>
    </source>
</evidence>
<dbReference type="CDD" id="cd13912">
    <property type="entry name" value="CcO_II_C"/>
    <property type="match status" value="1"/>
</dbReference>
<keyword evidence="9 18" id="KW-0999">Mitochondrion inner membrane</keyword>
<reference evidence="22 23" key="1">
    <citation type="journal article" date="2018" name="Genome Res.">
        <title>The genomic architecture and molecular evolution of ant odorant receptors.</title>
        <authorList>
            <person name="McKenzie S.K."/>
            <person name="Kronauer D.J.C."/>
        </authorList>
    </citation>
    <scope>NUCLEOTIDE SEQUENCE [LARGE SCALE GENOMIC DNA]</scope>
    <source>
        <strain evidence="22">Clonal line C1</strain>
    </source>
</reference>
<dbReference type="Proteomes" id="UP000279307">
    <property type="component" value="Mitochondrion MT"/>
</dbReference>
<organism evidence="22 23">
    <name type="scientific">Ooceraea biroi</name>
    <name type="common">Clonal raider ant</name>
    <name type="synonym">Cerapachys biroi</name>
    <dbReference type="NCBI Taxonomy" id="2015173"/>
    <lineage>
        <taxon>Eukaryota</taxon>
        <taxon>Metazoa</taxon>
        <taxon>Ecdysozoa</taxon>
        <taxon>Arthropoda</taxon>
        <taxon>Hexapoda</taxon>
        <taxon>Insecta</taxon>
        <taxon>Pterygota</taxon>
        <taxon>Neoptera</taxon>
        <taxon>Endopterygota</taxon>
        <taxon>Hymenoptera</taxon>
        <taxon>Apocrita</taxon>
        <taxon>Aculeata</taxon>
        <taxon>Formicoidea</taxon>
        <taxon>Formicidae</taxon>
        <taxon>Dorylinae</taxon>
        <taxon>Ooceraea</taxon>
    </lineage>
</organism>
<comment type="cofactor">
    <cofactor evidence="18">
        <name>Cu cation</name>
        <dbReference type="ChEBI" id="CHEBI:23378"/>
    </cofactor>
    <text evidence="18">Binds a copper A center.</text>
</comment>
<evidence type="ECO:0000256" key="13">
    <source>
        <dbReference type="ARBA" id="ARBA00022989"/>
    </source>
</evidence>
<dbReference type="EMBL" id="QOIP01000140">
    <property type="protein sequence ID" value="RLU14634.1"/>
    <property type="molecule type" value="Genomic_DNA"/>
</dbReference>
<dbReference type="GO" id="GO:0004129">
    <property type="term" value="F:cytochrome-c oxidase activity"/>
    <property type="evidence" value="ECO:0007669"/>
    <property type="project" value="UniProtKB-EC"/>
</dbReference>
<evidence type="ECO:0000256" key="3">
    <source>
        <dbReference type="ARBA" id="ARBA00011164"/>
    </source>
</evidence>
<evidence type="ECO:0000313" key="22">
    <source>
        <dbReference type="EMBL" id="RLU14634.1"/>
    </source>
</evidence>
<dbReference type="InterPro" id="IPR008972">
    <property type="entry name" value="Cupredoxin"/>
</dbReference>
<keyword evidence="12 18" id="KW-0249">Electron transport</keyword>
<sequence>MFLLKINTWMLSIQNSNSPILDMMISFHDSSMIILTFITCMILYIMISLTFNTLTNRFLLHGHLIELIWTITPMFILITIAIPSINILYLTDESPSSLLTIKSIGHQWYWSYEYSDFPNIEFDSFMIPINQMKFNEFRLLDVDNRCIMPFNINIRIITTSLDVIHAWTVPSLGIKMDSTPGRLNQSNLFMYRPGLFYGQCSEICGMNHSFMPIVIESTNLNYFKKWLTIQ</sequence>
<keyword evidence="5 18" id="KW-0813">Transport</keyword>
<evidence type="ECO:0000259" key="21">
    <source>
        <dbReference type="PROSITE" id="PS50999"/>
    </source>
</evidence>
<dbReference type="Gene3D" id="2.60.40.420">
    <property type="entry name" value="Cupredoxins - blue copper proteins"/>
    <property type="match status" value="1"/>
</dbReference>
<dbReference type="InterPro" id="IPR011759">
    <property type="entry name" value="Cyt_c_oxidase_su2_TM_dom"/>
</dbReference>
<dbReference type="GO" id="GO:0005743">
    <property type="term" value="C:mitochondrial inner membrane"/>
    <property type="evidence" value="ECO:0007669"/>
    <property type="project" value="UniProtKB-SubCell"/>
</dbReference>
<keyword evidence="11" id="KW-1278">Translocase</keyword>
<evidence type="ECO:0000256" key="7">
    <source>
        <dbReference type="ARBA" id="ARBA00022692"/>
    </source>
</evidence>
<comment type="catalytic activity">
    <reaction evidence="17">
        <text>4 Fe(II)-[cytochrome c] + O2 + 8 H(+)(in) = 4 Fe(III)-[cytochrome c] + 2 H2O + 4 H(+)(out)</text>
        <dbReference type="Rhea" id="RHEA:11436"/>
        <dbReference type="Rhea" id="RHEA-COMP:10350"/>
        <dbReference type="Rhea" id="RHEA-COMP:14399"/>
        <dbReference type="ChEBI" id="CHEBI:15377"/>
        <dbReference type="ChEBI" id="CHEBI:15378"/>
        <dbReference type="ChEBI" id="CHEBI:15379"/>
        <dbReference type="ChEBI" id="CHEBI:29033"/>
        <dbReference type="ChEBI" id="CHEBI:29034"/>
        <dbReference type="EC" id="7.1.1.9"/>
    </reaction>
    <physiologicalReaction direction="left-to-right" evidence="17">
        <dbReference type="Rhea" id="RHEA:11437"/>
    </physiologicalReaction>
</comment>
<geneLocation type="mitochondrion" evidence="22"/>
<evidence type="ECO:0000256" key="12">
    <source>
        <dbReference type="ARBA" id="ARBA00022982"/>
    </source>
</evidence>
<keyword evidence="13 19" id="KW-1133">Transmembrane helix</keyword>
<evidence type="ECO:0000256" key="4">
    <source>
        <dbReference type="ARBA" id="ARBA00015946"/>
    </source>
</evidence>
<comment type="function">
    <text evidence="18">Component of the cytochrome c oxidase, the last enzyme in the mitochondrial electron transport chain which drives oxidative phosphorylation. The respiratory chain contains 3 multisubunit complexes succinate dehydrogenase (complex II, CII), ubiquinol-cytochrome c oxidoreductase (cytochrome b-c1 complex, complex III, CIII) and cytochrome c oxidase (complex IV, CIV), that cooperate to transfer electrons derived from NADH and succinate to molecular oxygen, creating an electrochemical gradient over the inner membrane that drives transmembrane transport and the ATP synthase. Cytochrome c oxidase is the component of the respiratory chain that catalyzes the reduction of oxygen to water. Electrons originating from reduced cytochrome c in the intermembrane space (IMS) are transferred via the dinuclear copper A center (CU(A)) of subunit 2 and heme A of subunit 1 to the active site in subunit 1, a binuclear center (BNC) formed by heme A3 and copper B (CU(B)). The BNC reduces molecular oxygen to 2 water molecules using 4 electrons from cytochrome c in the IMS and 4 protons from the mitochondrial matrix.</text>
</comment>
<name>A0A3L8D362_OOCBI</name>
<dbReference type="InterPro" id="IPR001505">
    <property type="entry name" value="Copper_CuA"/>
</dbReference>
<feature type="transmembrane region" description="Helical" evidence="19">
    <location>
        <begin position="67"/>
        <end position="90"/>
    </location>
</feature>
<dbReference type="InterPro" id="IPR034210">
    <property type="entry name" value="CcO_II_C"/>
</dbReference>
<evidence type="ECO:0000256" key="15">
    <source>
        <dbReference type="ARBA" id="ARBA00023128"/>
    </source>
</evidence>
<protein>
    <recommendedName>
        <fullName evidence="4 18">Cytochrome c oxidase subunit 2</fullName>
    </recommendedName>
</protein>
<evidence type="ECO:0000256" key="19">
    <source>
        <dbReference type="SAM" id="Phobius"/>
    </source>
</evidence>
<feature type="transmembrane region" description="Helical" evidence="19">
    <location>
        <begin position="32"/>
        <end position="55"/>
    </location>
</feature>
<dbReference type="InterPro" id="IPR002429">
    <property type="entry name" value="CcO_II-like_C"/>
</dbReference>
<dbReference type="AlphaFoldDB" id="A0A3L8D362"/>
<gene>
    <name evidence="22" type="ORF">DMN91_013089</name>
</gene>
<evidence type="ECO:0000256" key="6">
    <source>
        <dbReference type="ARBA" id="ARBA00022660"/>
    </source>
</evidence>
<keyword evidence="7 18" id="KW-0812">Transmembrane</keyword>